<evidence type="ECO:0000313" key="2">
    <source>
        <dbReference type="EMBL" id="MBL0390545.1"/>
    </source>
</evidence>
<dbReference type="Proteomes" id="UP000599109">
    <property type="component" value="Unassembled WGS sequence"/>
</dbReference>
<keyword evidence="3" id="KW-1185">Reference proteome</keyword>
<proteinExistence type="predicted"/>
<comment type="caution">
    <text evidence="2">The sequence shown here is derived from an EMBL/GenBank/DDBJ whole genome shotgun (WGS) entry which is preliminary data.</text>
</comment>
<gene>
    <name evidence="2" type="ORF">JJ685_05255</name>
</gene>
<keyword evidence="1" id="KW-0472">Membrane</keyword>
<keyword evidence="1" id="KW-0812">Transmembrane</keyword>
<dbReference type="EMBL" id="JAEQNE010000001">
    <property type="protein sequence ID" value="MBL0390545.1"/>
    <property type="molecule type" value="Genomic_DNA"/>
</dbReference>
<evidence type="ECO:0008006" key="4">
    <source>
        <dbReference type="Google" id="ProtNLM"/>
    </source>
</evidence>
<keyword evidence="1" id="KW-1133">Transmembrane helix</keyword>
<name>A0A936YVV8_9BURK</name>
<feature type="transmembrane region" description="Helical" evidence="1">
    <location>
        <begin position="27"/>
        <end position="46"/>
    </location>
</feature>
<accession>A0A936YVV8</accession>
<dbReference type="AlphaFoldDB" id="A0A936YVV8"/>
<sequence>MYAGSAVASGAWGACEFNLTGDEITSVVGVAGLAVAVLGFLTQFWFNWRRDQREQAIAAAKLMER</sequence>
<organism evidence="2 3">
    <name type="scientific">Ramlibacter monticola</name>
    <dbReference type="NCBI Taxonomy" id="1926872"/>
    <lineage>
        <taxon>Bacteria</taxon>
        <taxon>Pseudomonadati</taxon>
        <taxon>Pseudomonadota</taxon>
        <taxon>Betaproteobacteria</taxon>
        <taxon>Burkholderiales</taxon>
        <taxon>Comamonadaceae</taxon>
        <taxon>Ramlibacter</taxon>
    </lineage>
</organism>
<evidence type="ECO:0000256" key="1">
    <source>
        <dbReference type="SAM" id="Phobius"/>
    </source>
</evidence>
<dbReference type="RefSeq" id="WP_201673140.1">
    <property type="nucleotide sequence ID" value="NZ_JAEQNE010000001.1"/>
</dbReference>
<evidence type="ECO:0000313" key="3">
    <source>
        <dbReference type="Proteomes" id="UP000599109"/>
    </source>
</evidence>
<protein>
    <recommendedName>
        <fullName evidence="4">Holin</fullName>
    </recommendedName>
</protein>
<reference evidence="2 3" key="1">
    <citation type="journal article" date="2017" name="Int. J. Syst. Evol. Microbiol.">
        <title>Ramlibacter monticola sp. nov., isolated from forest soil.</title>
        <authorList>
            <person name="Chaudhary D.K."/>
            <person name="Kim J."/>
        </authorList>
    </citation>
    <scope>NUCLEOTIDE SEQUENCE [LARGE SCALE GENOMIC DNA]</scope>
    <source>
        <strain evidence="2 3">KACC 19175</strain>
    </source>
</reference>